<gene>
    <name evidence="2" type="ORF">Q3M24_05860</name>
</gene>
<accession>A0AAU8LYH0</accession>
<dbReference type="EMBL" id="CP159373">
    <property type="protein sequence ID" value="XCN74273.1"/>
    <property type="molecule type" value="Genomic_DNA"/>
</dbReference>
<reference evidence="2" key="1">
    <citation type="journal article" date="2024" name="Syst. Appl. Microbiol.">
        <title>First single-strain enrichments of Electrothrix cable bacteria, description of E. aestuarii sp. nov. and E. rattekaaiensis sp. nov., and proposal of a cable bacteria taxonomy following the rules of the SeqCode.</title>
        <authorList>
            <person name="Plum-Jensen L.E."/>
            <person name="Schramm A."/>
            <person name="Marshall I.P.G."/>
        </authorList>
    </citation>
    <scope>NUCLEOTIDE SEQUENCE</scope>
    <source>
        <strain evidence="2">Rat1</strain>
    </source>
</reference>
<dbReference type="Pfam" id="PF01814">
    <property type="entry name" value="Hemerythrin"/>
    <property type="match status" value="1"/>
</dbReference>
<dbReference type="InterPro" id="IPR012312">
    <property type="entry name" value="Hemerythrin-like"/>
</dbReference>
<dbReference type="AlphaFoldDB" id="A0AAU8LYH0"/>
<name>A0AAU8LYH0_9BACT</name>
<organism evidence="2">
    <name type="scientific">Candidatus Electrothrix aestuarii</name>
    <dbReference type="NCBI Taxonomy" id="3062594"/>
    <lineage>
        <taxon>Bacteria</taxon>
        <taxon>Pseudomonadati</taxon>
        <taxon>Thermodesulfobacteriota</taxon>
        <taxon>Desulfobulbia</taxon>
        <taxon>Desulfobulbales</taxon>
        <taxon>Desulfobulbaceae</taxon>
        <taxon>Candidatus Electrothrix</taxon>
    </lineage>
</organism>
<sequence>MDKLTREAHEHDKLAESIVFFEKFLKVITSNDAKNYLPRLYRFADEYVVQHFKFEEQELFPTILKKGSSYERYFIAELLEDHKNILTALERFKESISIYEPQPDKEQVKKIIQASEEVISEIIAHARKEDKLLFPALKKYKV</sequence>
<feature type="domain" description="Hemerythrin-like" evidence="1">
    <location>
        <begin position="10"/>
        <end position="137"/>
    </location>
</feature>
<proteinExistence type="predicted"/>
<dbReference type="KEGG" id="eaj:Q3M24_05860"/>
<reference evidence="2" key="2">
    <citation type="submission" date="2024-06" db="EMBL/GenBank/DDBJ databases">
        <authorList>
            <person name="Plum-Jensen L.E."/>
            <person name="Schramm A."/>
            <person name="Marshall I.P.G."/>
        </authorList>
    </citation>
    <scope>NUCLEOTIDE SEQUENCE</scope>
    <source>
        <strain evidence="2">Rat1</strain>
    </source>
</reference>
<protein>
    <submittedName>
        <fullName evidence="2">Hemerythrin domain-containing protein</fullName>
    </submittedName>
</protein>
<dbReference type="Gene3D" id="1.20.120.520">
    <property type="entry name" value="nmb1532 protein domain like"/>
    <property type="match status" value="1"/>
</dbReference>
<evidence type="ECO:0000313" key="2">
    <source>
        <dbReference type="EMBL" id="XCN74273.1"/>
    </source>
</evidence>
<evidence type="ECO:0000259" key="1">
    <source>
        <dbReference type="Pfam" id="PF01814"/>
    </source>
</evidence>